<sequence length="61" mass="7357">MTKAGSSDIAKLAKWGEKYGLKKEWIHHRTKYPHFDLMGEKQLMILKKEKLFDHIKRFKLK</sequence>
<organism evidence="1 2">
    <name type="scientific">Bacillus capparidis</name>
    <dbReference type="NCBI Taxonomy" id="1840411"/>
    <lineage>
        <taxon>Bacteria</taxon>
        <taxon>Bacillati</taxon>
        <taxon>Bacillota</taxon>
        <taxon>Bacilli</taxon>
        <taxon>Bacillales</taxon>
        <taxon>Bacillaceae</taxon>
        <taxon>Bacillus</taxon>
    </lineage>
</organism>
<keyword evidence="2" id="KW-1185">Reference proteome</keyword>
<dbReference type="Proteomes" id="UP000674416">
    <property type="component" value="Unassembled WGS sequence"/>
</dbReference>
<comment type="caution">
    <text evidence="1">The sequence shown here is derived from an EMBL/GenBank/DDBJ whole genome shotgun (WGS) entry which is preliminary data.</text>
</comment>
<accession>A0ABS4CSS4</accession>
<name>A0ABS4CSS4_9BACI</name>
<evidence type="ECO:0000313" key="2">
    <source>
        <dbReference type="Proteomes" id="UP000674416"/>
    </source>
</evidence>
<gene>
    <name evidence="1" type="ORF">JOC74_000631</name>
</gene>
<protein>
    <submittedName>
        <fullName evidence="1">Uncharacterized protein</fullName>
    </submittedName>
</protein>
<reference evidence="1 2" key="1">
    <citation type="submission" date="2021-01" db="EMBL/GenBank/DDBJ databases">
        <title>Genomic Encyclopedia of Type Strains, Phase IV (KMG-IV): sequencing the most valuable type-strain genomes for metagenomic binning, comparative biology and taxonomic classification.</title>
        <authorList>
            <person name="Goeker M."/>
        </authorList>
    </citation>
    <scope>NUCLEOTIDE SEQUENCE [LARGE SCALE GENOMIC DNA]</scope>
    <source>
        <strain evidence="1 2">DSM 103394</strain>
    </source>
</reference>
<evidence type="ECO:0000313" key="1">
    <source>
        <dbReference type="EMBL" id="MBP1080143.1"/>
    </source>
</evidence>
<dbReference type="EMBL" id="JAFDST010000001">
    <property type="protein sequence ID" value="MBP1080143.1"/>
    <property type="molecule type" value="Genomic_DNA"/>
</dbReference>
<proteinExistence type="predicted"/>